<evidence type="ECO:0000256" key="4">
    <source>
        <dbReference type="ARBA" id="ARBA00022801"/>
    </source>
</evidence>
<gene>
    <name evidence="7" type="ORF">NA57DRAFT_73210</name>
</gene>
<dbReference type="Gene3D" id="3.40.50.1820">
    <property type="entry name" value="alpha/beta hydrolase"/>
    <property type="match status" value="1"/>
</dbReference>
<dbReference type="InterPro" id="IPR029058">
    <property type="entry name" value="AB_hydrolase_fold"/>
</dbReference>
<dbReference type="OrthoDB" id="1735038at2759"/>
<proteinExistence type="inferred from homology"/>
<keyword evidence="4" id="KW-0378">Hydrolase</keyword>
<evidence type="ECO:0000256" key="1">
    <source>
        <dbReference type="ARBA" id="ARBA00011079"/>
    </source>
</evidence>
<feature type="chain" id="PRO_5040257628" evidence="6">
    <location>
        <begin position="20"/>
        <end position="503"/>
    </location>
</feature>
<dbReference type="Gene3D" id="1.20.120.980">
    <property type="entry name" value="Serine carboxypeptidase S28, SKS domain"/>
    <property type="match status" value="1"/>
</dbReference>
<evidence type="ECO:0000313" key="8">
    <source>
        <dbReference type="Proteomes" id="UP000799772"/>
    </source>
</evidence>
<dbReference type="GO" id="GO:0008239">
    <property type="term" value="F:dipeptidyl-peptidase activity"/>
    <property type="evidence" value="ECO:0007669"/>
    <property type="project" value="TreeGrafter"/>
</dbReference>
<protein>
    <submittedName>
        <fullName evidence="7">Uncharacterized protein</fullName>
    </submittedName>
</protein>
<name>A0A9P4M958_9PEZI</name>
<dbReference type="Proteomes" id="UP000799772">
    <property type="component" value="Unassembled WGS sequence"/>
</dbReference>
<comment type="similarity">
    <text evidence="1">Belongs to the peptidase S28 family.</text>
</comment>
<evidence type="ECO:0000256" key="6">
    <source>
        <dbReference type="SAM" id="SignalP"/>
    </source>
</evidence>
<dbReference type="InterPro" id="IPR042269">
    <property type="entry name" value="Ser_carbopepase_S28_SKS"/>
</dbReference>
<dbReference type="Pfam" id="PF05577">
    <property type="entry name" value="Peptidase_S28"/>
    <property type="match status" value="1"/>
</dbReference>
<dbReference type="PANTHER" id="PTHR11010">
    <property type="entry name" value="PROTEASE S28 PRO-X CARBOXYPEPTIDASE-RELATED"/>
    <property type="match status" value="1"/>
</dbReference>
<organism evidence="7 8">
    <name type="scientific">Rhizodiscina lignyota</name>
    <dbReference type="NCBI Taxonomy" id="1504668"/>
    <lineage>
        <taxon>Eukaryota</taxon>
        <taxon>Fungi</taxon>
        <taxon>Dikarya</taxon>
        <taxon>Ascomycota</taxon>
        <taxon>Pezizomycotina</taxon>
        <taxon>Dothideomycetes</taxon>
        <taxon>Pleosporomycetidae</taxon>
        <taxon>Aulographales</taxon>
        <taxon>Rhizodiscinaceae</taxon>
        <taxon>Rhizodiscina</taxon>
    </lineage>
</organism>
<evidence type="ECO:0000256" key="2">
    <source>
        <dbReference type="ARBA" id="ARBA00022670"/>
    </source>
</evidence>
<evidence type="ECO:0000313" key="7">
    <source>
        <dbReference type="EMBL" id="KAF2101770.1"/>
    </source>
</evidence>
<sequence>MRFHVYLPSILFSVHAAYGEVSALTQSASKRASRRSVTLPYNCPEGQKFLHQLVDHSTIDHSQPNATGADIWKQKYSGSNATFLQQYVLNDTFYRPGGPILFFQGNEEPLPCLADTAIPEHAKQLGAMMVSLEHRYWGSSCPFGLNCSDFPSRTTHDLRALTLDNVLHDTVKFLKWLKQSDDRIENAPIIAFGGSYGGFLSALLRIHFPGEIFGSLATSLPQRGFQTDPLNEYVFGFMEWNDMVYYDVSVEATAKIKSAMNDLRACLAAGKFQGMKEQLNLCYGPNSTEQNYDLLNWIAGAYLQNLQYNLGIYDYPFYKTINATLETDNPMVMHGAAVKYFNEWNGVNCSDWLPNNTAVDPYGYMRCTYLPHFDQYAAPSSIWGPLLPDYTQKHLLDPMCTAAYGFQCVDGGEQFIRRIGLDTETVQSTDRLLLVENLMDPTTYIGMEFFYPGNQRNNSRVMLVDGSSHGADLLVSMESDSEGLKRARSAQLNTFKEWLGMGA</sequence>
<keyword evidence="8" id="KW-1185">Reference proteome</keyword>
<dbReference type="SUPFAM" id="SSF53474">
    <property type="entry name" value="alpha/beta-Hydrolases"/>
    <property type="match status" value="1"/>
</dbReference>
<keyword evidence="3 6" id="KW-0732">Signal</keyword>
<comment type="caution">
    <text evidence="7">The sequence shown here is derived from an EMBL/GenBank/DDBJ whole genome shotgun (WGS) entry which is preliminary data.</text>
</comment>
<dbReference type="PANTHER" id="PTHR11010:SF38">
    <property type="entry name" value="LYSOSOMAL PRO-X CARBOXYPEPTIDASE"/>
    <property type="match status" value="1"/>
</dbReference>
<dbReference type="AlphaFoldDB" id="A0A9P4M958"/>
<feature type="signal peptide" evidence="6">
    <location>
        <begin position="1"/>
        <end position="19"/>
    </location>
</feature>
<keyword evidence="2" id="KW-0645">Protease</keyword>
<dbReference type="GO" id="GO:0006508">
    <property type="term" value="P:proteolysis"/>
    <property type="evidence" value="ECO:0007669"/>
    <property type="project" value="UniProtKB-KW"/>
</dbReference>
<evidence type="ECO:0000256" key="3">
    <source>
        <dbReference type="ARBA" id="ARBA00022729"/>
    </source>
</evidence>
<keyword evidence="5" id="KW-0325">Glycoprotein</keyword>
<dbReference type="EMBL" id="ML978123">
    <property type="protein sequence ID" value="KAF2101770.1"/>
    <property type="molecule type" value="Genomic_DNA"/>
</dbReference>
<accession>A0A9P4M958</accession>
<dbReference type="GO" id="GO:0070008">
    <property type="term" value="F:serine-type exopeptidase activity"/>
    <property type="evidence" value="ECO:0007669"/>
    <property type="project" value="InterPro"/>
</dbReference>
<evidence type="ECO:0000256" key="5">
    <source>
        <dbReference type="ARBA" id="ARBA00023180"/>
    </source>
</evidence>
<reference evidence="7" key="1">
    <citation type="journal article" date="2020" name="Stud. Mycol.">
        <title>101 Dothideomycetes genomes: a test case for predicting lifestyles and emergence of pathogens.</title>
        <authorList>
            <person name="Haridas S."/>
            <person name="Albert R."/>
            <person name="Binder M."/>
            <person name="Bloem J."/>
            <person name="Labutti K."/>
            <person name="Salamov A."/>
            <person name="Andreopoulos B."/>
            <person name="Baker S."/>
            <person name="Barry K."/>
            <person name="Bills G."/>
            <person name="Bluhm B."/>
            <person name="Cannon C."/>
            <person name="Castanera R."/>
            <person name="Culley D."/>
            <person name="Daum C."/>
            <person name="Ezra D."/>
            <person name="Gonzalez J."/>
            <person name="Henrissat B."/>
            <person name="Kuo A."/>
            <person name="Liang C."/>
            <person name="Lipzen A."/>
            <person name="Lutzoni F."/>
            <person name="Magnuson J."/>
            <person name="Mondo S."/>
            <person name="Nolan M."/>
            <person name="Ohm R."/>
            <person name="Pangilinan J."/>
            <person name="Park H.-J."/>
            <person name="Ramirez L."/>
            <person name="Alfaro M."/>
            <person name="Sun H."/>
            <person name="Tritt A."/>
            <person name="Yoshinaga Y."/>
            <person name="Zwiers L.-H."/>
            <person name="Turgeon B."/>
            <person name="Goodwin S."/>
            <person name="Spatafora J."/>
            <person name="Crous P."/>
            <person name="Grigoriev I."/>
        </authorList>
    </citation>
    <scope>NUCLEOTIDE SEQUENCE</scope>
    <source>
        <strain evidence="7">CBS 133067</strain>
    </source>
</reference>
<dbReference type="InterPro" id="IPR008758">
    <property type="entry name" value="Peptidase_S28"/>
</dbReference>